<name>L9ZDG9_NATA2</name>
<keyword evidence="3" id="KW-1185">Reference proteome</keyword>
<feature type="region of interest" description="Disordered" evidence="1">
    <location>
        <begin position="1"/>
        <end position="20"/>
    </location>
</feature>
<proteinExistence type="predicted"/>
<comment type="caution">
    <text evidence="2">The sequence shown here is derived from an EMBL/GenBank/DDBJ whole genome shotgun (WGS) entry which is preliminary data.</text>
</comment>
<organism evidence="2 3">
    <name type="scientific">Natrinema altunense (strain JCM 12890 / CGMCC 1.3731 / AJ2)</name>
    <dbReference type="NCBI Taxonomy" id="1227494"/>
    <lineage>
        <taxon>Archaea</taxon>
        <taxon>Methanobacteriati</taxon>
        <taxon>Methanobacteriota</taxon>
        <taxon>Stenosarchaea group</taxon>
        <taxon>Halobacteria</taxon>
        <taxon>Halobacteriales</taxon>
        <taxon>Natrialbaceae</taxon>
        <taxon>Natrinema</taxon>
    </lineage>
</organism>
<evidence type="ECO:0000313" key="2">
    <source>
        <dbReference type="EMBL" id="ELY84051.1"/>
    </source>
</evidence>
<dbReference type="PATRIC" id="fig|1227494.3.peg.3306"/>
<dbReference type="Proteomes" id="UP000011511">
    <property type="component" value="Unassembled WGS sequence"/>
</dbReference>
<dbReference type="EMBL" id="AOIK01000042">
    <property type="protein sequence ID" value="ELY84051.1"/>
    <property type="molecule type" value="Genomic_DNA"/>
</dbReference>
<dbReference type="RefSeq" id="WP_007110509.1">
    <property type="nucleotide sequence ID" value="NZ_AOIK01000042.1"/>
</dbReference>
<evidence type="ECO:0000256" key="1">
    <source>
        <dbReference type="SAM" id="MobiDB-lite"/>
    </source>
</evidence>
<sequence>MPLVERRTNESVPPSGWGLEFGQRLEDGDAVALEIEGSGTLEYAVVERAATAGRLR</sequence>
<evidence type="ECO:0000313" key="3">
    <source>
        <dbReference type="Proteomes" id="UP000011511"/>
    </source>
</evidence>
<reference evidence="2 3" key="1">
    <citation type="journal article" date="2014" name="PLoS Genet.">
        <title>Phylogenetically driven sequencing of extremely halophilic archaea reveals strategies for static and dynamic osmo-response.</title>
        <authorList>
            <person name="Becker E.A."/>
            <person name="Seitzer P.M."/>
            <person name="Tritt A."/>
            <person name="Larsen D."/>
            <person name="Krusor M."/>
            <person name="Yao A.I."/>
            <person name="Wu D."/>
            <person name="Madern D."/>
            <person name="Eisen J.A."/>
            <person name="Darling A.E."/>
            <person name="Facciotti M.T."/>
        </authorList>
    </citation>
    <scope>NUCLEOTIDE SEQUENCE [LARGE SCALE GENOMIC DNA]</scope>
    <source>
        <strain evidence="2 3">JCM 12890</strain>
    </source>
</reference>
<gene>
    <name evidence="2" type="ORF">C485_16420</name>
</gene>
<protein>
    <submittedName>
        <fullName evidence="2">Uncharacterized protein</fullName>
    </submittedName>
</protein>
<dbReference type="AlphaFoldDB" id="L9ZDG9"/>
<accession>L9ZDG9</accession>